<sequence length="151" mass="15988">MTDRRMFMTALAAGILAGPAMAWSGQAPVRARVFRAPDCGCCGAWVAHLRDHGFAVEVVTTDDMQGVKDRHAVPAPLRSCHTALIDGYMIEGHVPATDISALLAQRPPAAGLAVPGMPAGSPGMEVGGRRDPYDVILWTGSETRVFANHRG</sequence>
<protein>
    <submittedName>
        <fullName evidence="2">DUF411 domain-containing protein</fullName>
    </submittedName>
</protein>
<feature type="signal peptide" evidence="1">
    <location>
        <begin position="1"/>
        <end position="22"/>
    </location>
</feature>
<evidence type="ECO:0000313" key="3">
    <source>
        <dbReference type="Proteomes" id="UP000304880"/>
    </source>
</evidence>
<dbReference type="InterPro" id="IPR006311">
    <property type="entry name" value="TAT_signal"/>
</dbReference>
<evidence type="ECO:0000256" key="1">
    <source>
        <dbReference type="SAM" id="SignalP"/>
    </source>
</evidence>
<dbReference type="InterPro" id="IPR007332">
    <property type="entry name" value="DUF411"/>
</dbReference>
<feature type="chain" id="PRO_5022903835" evidence="1">
    <location>
        <begin position="23"/>
        <end position="151"/>
    </location>
</feature>
<dbReference type="RefSeq" id="WP_139597414.1">
    <property type="nucleotide sequence ID" value="NZ_VDDC01000001.1"/>
</dbReference>
<name>A0A5C4RBT5_9RHOB</name>
<dbReference type="EMBL" id="VDDC01000001">
    <property type="protein sequence ID" value="TNH41144.1"/>
    <property type="molecule type" value="Genomic_DNA"/>
</dbReference>
<gene>
    <name evidence="2" type="ORF">FHD67_00035</name>
</gene>
<comment type="caution">
    <text evidence="2">The sequence shown here is derived from an EMBL/GenBank/DDBJ whole genome shotgun (WGS) entry which is preliminary data.</text>
</comment>
<accession>A0A5C4RBT5</accession>
<dbReference type="Pfam" id="PF04214">
    <property type="entry name" value="DUF411"/>
    <property type="match status" value="1"/>
</dbReference>
<dbReference type="PROSITE" id="PS51318">
    <property type="entry name" value="TAT"/>
    <property type="match status" value="1"/>
</dbReference>
<dbReference type="Proteomes" id="UP000304880">
    <property type="component" value="Unassembled WGS sequence"/>
</dbReference>
<dbReference type="AlphaFoldDB" id="A0A5C4RBT5"/>
<organism evidence="2 3">
    <name type="scientific">Paracoccus haeundaensis</name>
    <dbReference type="NCBI Taxonomy" id="225362"/>
    <lineage>
        <taxon>Bacteria</taxon>
        <taxon>Pseudomonadati</taxon>
        <taxon>Pseudomonadota</taxon>
        <taxon>Alphaproteobacteria</taxon>
        <taxon>Rhodobacterales</taxon>
        <taxon>Paracoccaceae</taxon>
        <taxon>Paracoccus</taxon>
    </lineage>
</organism>
<keyword evidence="3" id="KW-1185">Reference proteome</keyword>
<reference evidence="2 3" key="1">
    <citation type="submission" date="2019-06" db="EMBL/GenBank/DDBJ databases">
        <authorList>
            <person name="Li J."/>
        </authorList>
    </citation>
    <scope>NUCLEOTIDE SEQUENCE [LARGE SCALE GENOMIC DNA]</scope>
    <source>
        <strain evidence="2 3">CGMCC 1.8012</strain>
    </source>
</reference>
<evidence type="ECO:0000313" key="2">
    <source>
        <dbReference type="EMBL" id="TNH41144.1"/>
    </source>
</evidence>
<proteinExistence type="predicted"/>
<keyword evidence="1" id="KW-0732">Signal</keyword>